<dbReference type="OrthoDB" id="10257301at2759"/>
<organism evidence="1">
    <name type="scientific">Rhizopus microsporus var. microsporus</name>
    <dbReference type="NCBI Taxonomy" id="86635"/>
    <lineage>
        <taxon>Eukaryota</taxon>
        <taxon>Fungi</taxon>
        <taxon>Fungi incertae sedis</taxon>
        <taxon>Mucoromycota</taxon>
        <taxon>Mucoromycotina</taxon>
        <taxon>Mucoromycetes</taxon>
        <taxon>Mucorales</taxon>
        <taxon>Mucorineae</taxon>
        <taxon>Rhizopodaceae</taxon>
        <taxon>Rhizopus</taxon>
    </lineage>
</organism>
<evidence type="ECO:0000313" key="1">
    <source>
        <dbReference type="EMBL" id="ORE07523.1"/>
    </source>
</evidence>
<reference evidence="1" key="1">
    <citation type="journal article" date="2016" name="Proc. Natl. Acad. Sci. U.S.A.">
        <title>Lipid metabolic changes in an early divergent fungus govern the establishment of a mutualistic symbiosis with endobacteria.</title>
        <authorList>
            <person name="Lastovetsky O.A."/>
            <person name="Gaspar M.L."/>
            <person name="Mondo S.J."/>
            <person name="LaButti K.M."/>
            <person name="Sandor L."/>
            <person name="Grigoriev I.V."/>
            <person name="Henry S.A."/>
            <person name="Pawlowska T.E."/>
        </authorList>
    </citation>
    <scope>NUCLEOTIDE SEQUENCE [LARGE SCALE GENOMIC DNA]</scope>
    <source>
        <strain evidence="1">ATCC 52814</strain>
    </source>
</reference>
<dbReference type="AlphaFoldDB" id="A0A1X0R655"/>
<dbReference type="Proteomes" id="UP000242414">
    <property type="component" value="Unassembled WGS sequence"/>
</dbReference>
<protein>
    <submittedName>
        <fullName evidence="1">Uncharacterized protein</fullName>
    </submittedName>
</protein>
<gene>
    <name evidence="1" type="ORF">BCV72DRAFT_226470</name>
</gene>
<sequence>MSTIELPLISVQPDWDQVIREAVSNKASDSFFWIACYVTGKPSVQGQVEVIKKDNGEYELEGKNGFTVSSLGSVSFFLCYLA</sequence>
<accession>A0A1X0R655</accession>
<name>A0A1X0R655_RHIZD</name>
<dbReference type="VEuPathDB" id="FungiDB:BCV72DRAFT_226470"/>
<proteinExistence type="predicted"/>
<dbReference type="EMBL" id="KV921902">
    <property type="protein sequence ID" value="ORE07523.1"/>
    <property type="molecule type" value="Genomic_DNA"/>
</dbReference>